<evidence type="ECO:0000313" key="2">
    <source>
        <dbReference type="Proteomes" id="UP000199051"/>
    </source>
</evidence>
<dbReference type="GO" id="GO:0008967">
    <property type="term" value="F:phosphoglycolate phosphatase activity"/>
    <property type="evidence" value="ECO:0007669"/>
    <property type="project" value="TreeGrafter"/>
</dbReference>
<dbReference type="CDD" id="cd01427">
    <property type="entry name" value="HAD_like"/>
    <property type="match status" value="1"/>
</dbReference>
<keyword evidence="2" id="KW-1185">Reference proteome</keyword>
<reference evidence="2" key="1">
    <citation type="submission" date="2016-10" db="EMBL/GenBank/DDBJ databases">
        <authorList>
            <person name="Varghese N."/>
            <person name="Submissions S."/>
        </authorList>
    </citation>
    <scope>NUCLEOTIDE SEQUENCE [LARGE SCALE GENOMIC DNA]</scope>
    <source>
        <strain evidence="2">DSM 44260</strain>
    </source>
</reference>
<dbReference type="Proteomes" id="UP000199051">
    <property type="component" value="Unassembled WGS sequence"/>
</dbReference>
<dbReference type="Pfam" id="PF00702">
    <property type="entry name" value="Hydrolase"/>
    <property type="match status" value="1"/>
</dbReference>
<dbReference type="PANTHER" id="PTHR43434">
    <property type="entry name" value="PHOSPHOGLYCOLATE PHOSPHATASE"/>
    <property type="match status" value="1"/>
</dbReference>
<dbReference type="GO" id="GO:0006281">
    <property type="term" value="P:DNA repair"/>
    <property type="evidence" value="ECO:0007669"/>
    <property type="project" value="TreeGrafter"/>
</dbReference>
<dbReference type="InterPro" id="IPR023214">
    <property type="entry name" value="HAD_sf"/>
</dbReference>
<sequence>MPVDHIVWDWNGTLFDDGDALVRATIEAFSRSGLPEVTVTGYQEHFTRPITAFYDRLAGKALTPQEQASVDKHFQLSYADLMGRAAVHSQTVTALTAWRDAGRTQSLLSMYPHDQLVDLPQFRAIAHFFDQVDGLRSDEQHHKEPHLRRHLEAVGERNVLVVGDSDDDVHAAKACGIPCLLYHPSNGALVSQTRVAGLQVPVVRELPDAVRWALSTPGGR</sequence>
<dbReference type="SUPFAM" id="SSF56784">
    <property type="entry name" value="HAD-like"/>
    <property type="match status" value="1"/>
</dbReference>
<dbReference type="RefSeq" id="WP_092780969.1">
    <property type="nucleotide sequence ID" value="NZ_FOGI01000008.1"/>
</dbReference>
<accession>A0A1H9VIQ0</accession>
<evidence type="ECO:0000313" key="1">
    <source>
        <dbReference type="EMBL" id="SES21595.1"/>
    </source>
</evidence>
<dbReference type="InterPro" id="IPR036412">
    <property type="entry name" value="HAD-like_sf"/>
</dbReference>
<organism evidence="1 2">
    <name type="scientific">Actinokineospora terrae</name>
    <dbReference type="NCBI Taxonomy" id="155974"/>
    <lineage>
        <taxon>Bacteria</taxon>
        <taxon>Bacillati</taxon>
        <taxon>Actinomycetota</taxon>
        <taxon>Actinomycetes</taxon>
        <taxon>Pseudonocardiales</taxon>
        <taxon>Pseudonocardiaceae</taxon>
        <taxon>Actinokineospora</taxon>
    </lineage>
</organism>
<protein>
    <submittedName>
        <fullName evidence="1">Phosphoglycolate phosphatase, HAD superfamily</fullName>
    </submittedName>
</protein>
<dbReference type="AlphaFoldDB" id="A0A1H9VIQ0"/>
<dbReference type="EMBL" id="FOGI01000008">
    <property type="protein sequence ID" value="SES21595.1"/>
    <property type="molecule type" value="Genomic_DNA"/>
</dbReference>
<dbReference type="InterPro" id="IPR050155">
    <property type="entry name" value="HAD-like_hydrolase_sf"/>
</dbReference>
<dbReference type="InterPro" id="IPR023198">
    <property type="entry name" value="PGP-like_dom2"/>
</dbReference>
<proteinExistence type="predicted"/>
<name>A0A1H9VIQ0_9PSEU</name>
<gene>
    <name evidence="1" type="ORF">SAMN04487818_108400</name>
</gene>
<dbReference type="STRING" id="155974.SAMN04487818_108400"/>
<dbReference type="PANTHER" id="PTHR43434:SF1">
    <property type="entry name" value="PHOSPHOGLYCOLATE PHOSPHATASE"/>
    <property type="match status" value="1"/>
</dbReference>
<dbReference type="Gene3D" id="1.10.150.240">
    <property type="entry name" value="Putative phosphatase, domain 2"/>
    <property type="match status" value="1"/>
</dbReference>
<dbReference type="GO" id="GO:0005829">
    <property type="term" value="C:cytosol"/>
    <property type="evidence" value="ECO:0007669"/>
    <property type="project" value="TreeGrafter"/>
</dbReference>
<dbReference type="Gene3D" id="3.40.50.1000">
    <property type="entry name" value="HAD superfamily/HAD-like"/>
    <property type="match status" value="1"/>
</dbReference>